<evidence type="ECO:0000313" key="2">
    <source>
        <dbReference type="EMBL" id="QNH54121.1"/>
    </source>
</evidence>
<dbReference type="KEGG" id="stim:H1B31_09720"/>
<dbReference type="EMBL" id="CP060204">
    <property type="protein sequence ID" value="QNH54121.1"/>
    <property type="molecule type" value="Genomic_DNA"/>
</dbReference>
<protein>
    <submittedName>
        <fullName evidence="2">Class I SAM-dependent methyltransferase</fullName>
    </submittedName>
</protein>
<dbReference type="GO" id="GO:0032259">
    <property type="term" value="P:methylation"/>
    <property type="evidence" value="ECO:0007669"/>
    <property type="project" value="UniProtKB-KW"/>
</dbReference>
<dbReference type="SUPFAM" id="SSF53335">
    <property type="entry name" value="S-adenosyl-L-methionine-dependent methyltransferases"/>
    <property type="match status" value="1"/>
</dbReference>
<evidence type="ECO:0000259" key="1">
    <source>
        <dbReference type="Pfam" id="PF13649"/>
    </source>
</evidence>
<gene>
    <name evidence="2" type="ORF">H1B31_09720</name>
</gene>
<dbReference type="RefSeq" id="WP_185980172.1">
    <property type="nucleotide sequence ID" value="NZ_CP060204.1"/>
</dbReference>
<dbReference type="AlphaFoldDB" id="A0A7G7VJ28"/>
<organism evidence="2 3">
    <name type="scientific">Selenomonas timonae</name>
    <dbReference type="NCBI Taxonomy" id="2754044"/>
    <lineage>
        <taxon>Bacteria</taxon>
        <taxon>Bacillati</taxon>
        <taxon>Bacillota</taxon>
        <taxon>Negativicutes</taxon>
        <taxon>Selenomonadales</taxon>
        <taxon>Selenomonadaceae</taxon>
        <taxon>Selenomonas</taxon>
    </lineage>
</organism>
<evidence type="ECO:0000313" key="3">
    <source>
        <dbReference type="Proteomes" id="UP000515480"/>
    </source>
</evidence>
<keyword evidence="2" id="KW-0808">Transferase</keyword>
<reference evidence="2 3" key="1">
    <citation type="submission" date="2020-07" db="EMBL/GenBank/DDBJ databases">
        <title>Complete genome and description of Selenomonas timonensis sp. nov., a new bacterium isolated from a gingivitis subject.</title>
        <authorList>
            <person name="Antezack A."/>
        </authorList>
    </citation>
    <scope>NUCLEOTIDE SEQUENCE [LARGE SCALE GENOMIC DNA]</scope>
    <source>
        <strain evidence="2 3">Marseille-Q3039</strain>
    </source>
</reference>
<accession>A0A7G7VJ28</accession>
<dbReference type="InterPro" id="IPR041698">
    <property type="entry name" value="Methyltransf_25"/>
</dbReference>
<dbReference type="Proteomes" id="UP000515480">
    <property type="component" value="Chromosome"/>
</dbReference>
<dbReference type="CDD" id="cd02440">
    <property type="entry name" value="AdoMet_MTases"/>
    <property type="match status" value="1"/>
</dbReference>
<dbReference type="GO" id="GO:0008168">
    <property type="term" value="F:methyltransferase activity"/>
    <property type="evidence" value="ECO:0007669"/>
    <property type="project" value="UniProtKB-KW"/>
</dbReference>
<name>A0A7G7VJ28_9FIRM</name>
<proteinExistence type="predicted"/>
<keyword evidence="2" id="KW-0489">Methyltransferase</keyword>
<keyword evidence="3" id="KW-1185">Reference proteome</keyword>
<dbReference type="InterPro" id="IPR029063">
    <property type="entry name" value="SAM-dependent_MTases_sf"/>
</dbReference>
<feature type="domain" description="Methyltransferase" evidence="1">
    <location>
        <begin position="71"/>
        <end position="152"/>
    </location>
</feature>
<dbReference type="Gene3D" id="3.40.50.150">
    <property type="entry name" value="Vaccinia Virus protein VP39"/>
    <property type="match status" value="1"/>
</dbReference>
<dbReference type="Pfam" id="PF13649">
    <property type="entry name" value="Methyltransf_25"/>
    <property type="match status" value="1"/>
</dbReference>
<sequence length="273" mass="31140">MGENPSFSFWNAQWQEKFCERVRHIRANPQVDYWDKRARDFSAMRKSNGYDYGRKVYGALRSVLDAEASMLDIGAGPGSFVIPFAEHIKFVTAVEPSHEMANLLRGNAAEAGIDNYALIEEIMQDLPIGGELDAAFDLVTVSLVFWMYEDVWPLISQMEAYSSKYCAIIAEIPDHKNPRSASCCDVEEFQILYNMLISQGRFANVSVVDYRCERSVEDELQYRKLAYEQYAGDLTPAAQEKLRREVLAEARDGLCTVATRSAVIWWDRRDIVS</sequence>